<dbReference type="GO" id="GO:0046872">
    <property type="term" value="F:metal ion binding"/>
    <property type="evidence" value="ECO:0007669"/>
    <property type="project" value="UniProtKB-KW"/>
</dbReference>
<evidence type="ECO:0000256" key="1">
    <source>
        <dbReference type="ARBA" id="ARBA00022723"/>
    </source>
</evidence>
<dbReference type="AlphaFoldDB" id="A0A3E0UCQ0"/>
<keyword evidence="2" id="KW-0106">Calcium</keyword>
<keyword evidence="5" id="KW-0808">Transferase</keyword>
<sequence length="1219" mass="131899">MKYVFFFLSCLLPWVAYSEDIELYLGNESTTVGITPKVLIIFDNSGSMNQLVTINAPYDPNFTYPAVGGFNSLSEKFIYFTKGTGVDGQSLPTPDSPSEQRRFLASILSCDFAHEPLATKGFVNVNLREYTFKGSSGTWEEIPDNNGANLEIVDCLEDIEYDILNNTSIRNINSGTDADGKPYGFDKDGKPLPDGYPADGLGTKKKPVYYTTDINNAISTAEKGEIVTLYSDNYLRYSQSDTVEKENVSKLEAAKRAVVSVVESFHNVDFGLQIFNLNHAGENTRDGGRIVMGIQPMNIATRAELLGILETDIDGETNTPLCESLYEASRYFGGLSVDFGDNDSNYSDINYKGNTPPRDTGIETGKNYLSPFGANYCGDNVHVIMITDGAPTQDQAANSKIAAMPGFDASKVRKVRSRFGSSLISKDNYLAALADILHNQDINGNVEGKQNITLNTIGFALQDFADPDNPTNSELIDDDAKKLLDAAAAAGGGEFYNVEEPEKLVIELSSALRNALSVNATFTAPAVASNNFDRTQTLDSVYYAMFLPERRPRWAGNLKKLKISGSGLVGTGKEPALNDDGNIKDDVTTIWSTNDDGADVNEGGVVEMFQNMTPSSRTVYSDLGSSGAIIDFTKDNAVTAFETEAKLAAFMKVTEADLDGLIDWAKGSDVDDDDNDKSTTDMRKDVFGDPLHSRPLVINYGGSADNQDVRIIVGTNAGALHMFEDEGDTVKENWAFMPKEFFNNYSELRVNASGSGKVYGLDGTPVSYIDDGGDGTVDHTKGDKAWVFVGSRRGGSSYYALDISNPDAAPKLLWHINDETNGFNELGQSWSTPRVINSLINTDSGKAKPTLVFAAGYAASKDAGGVGTNDSLGRGLYFVDAATGAQKLAITPGGDIDFSGNDSIPAAVSALDSDSDGFADRLYFGDTGGVVWRLDMVGADSDDWGLIKLASLGRQAEGNKPTEANDRRFFSEPTITRALISETFKYTTIVDGNSDEQFHQSAVPYDAILIGSGNRADPLDTLTNDMLFMIKDGNIITQKFDSAPAVIGVNDLYDYTGNPFANQSLSDTEREQLAFAVSEEDGWRISLQGSGEKSVTQPEAIAGVAYYNSFIPTFASAGTCALDGGKAQLYAVDLALGTTVYETRIIELPGIINEKPTIVTRPPTTDDDESDPDNPKETDQRTEVVLLAPDEKTICDANGNCDGLRLKTMRTALYVEEDN</sequence>
<keyword evidence="5" id="KW-0489">Methyltransferase</keyword>
<evidence type="ECO:0000259" key="4">
    <source>
        <dbReference type="Pfam" id="PF05567"/>
    </source>
</evidence>
<dbReference type="RefSeq" id="WP_115999444.1">
    <property type="nucleotide sequence ID" value="NZ_QUOV01000001.1"/>
</dbReference>
<dbReference type="Proteomes" id="UP000256999">
    <property type="component" value="Unassembled WGS sequence"/>
</dbReference>
<dbReference type="InterPro" id="IPR008707">
    <property type="entry name" value="B-propeller_PilY1"/>
</dbReference>
<dbReference type="GO" id="GO:0032259">
    <property type="term" value="P:methylation"/>
    <property type="evidence" value="ECO:0007669"/>
    <property type="project" value="UniProtKB-KW"/>
</dbReference>
<keyword evidence="1" id="KW-0479">Metal-binding</keyword>
<comment type="caution">
    <text evidence="5">The sequence shown here is derived from an EMBL/GenBank/DDBJ whole genome shotgun (WGS) entry which is preliminary data.</text>
</comment>
<feature type="domain" description="PilY1 beta-propeller" evidence="4">
    <location>
        <begin position="704"/>
        <end position="942"/>
    </location>
</feature>
<evidence type="ECO:0000313" key="6">
    <source>
        <dbReference type="Proteomes" id="UP000256999"/>
    </source>
</evidence>
<dbReference type="OrthoDB" id="7156875at2"/>
<accession>A0A3E0UCQ0</accession>
<organism evidence="5 6">
    <name type="scientific">Thalassotalea euphylliae</name>
    <dbReference type="NCBI Taxonomy" id="1655234"/>
    <lineage>
        <taxon>Bacteria</taxon>
        <taxon>Pseudomonadati</taxon>
        <taxon>Pseudomonadota</taxon>
        <taxon>Gammaproteobacteria</taxon>
        <taxon>Alteromonadales</taxon>
        <taxon>Colwelliaceae</taxon>
        <taxon>Thalassotalea</taxon>
    </lineage>
</organism>
<proteinExistence type="predicted"/>
<feature type="region of interest" description="Disordered" evidence="3">
    <location>
        <begin position="1156"/>
        <end position="1182"/>
    </location>
</feature>
<evidence type="ECO:0000256" key="2">
    <source>
        <dbReference type="ARBA" id="ARBA00022837"/>
    </source>
</evidence>
<feature type="compositionally biased region" description="Basic and acidic residues" evidence="3">
    <location>
        <begin position="1173"/>
        <end position="1182"/>
    </location>
</feature>
<evidence type="ECO:0000256" key="3">
    <source>
        <dbReference type="SAM" id="MobiDB-lite"/>
    </source>
</evidence>
<gene>
    <name evidence="5" type="ORF">DXX92_05030</name>
</gene>
<dbReference type="InterPro" id="IPR036465">
    <property type="entry name" value="vWFA_dom_sf"/>
</dbReference>
<dbReference type="GO" id="GO:0008168">
    <property type="term" value="F:methyltransferase activity"/>
    <property type="evidence" value="ECO:0007669"/>
    <property type="project" value="UniProtKB-KW"/>
</dbReference>
<dbReference type="Pfam" id="PF05567">
    <property type="entry name" value="T4P_PilY1"/>
    <property type="match status" value="1"/>
</dbReference>
<dbReference type="EMBL" id="QUOV01000001">
    <property type="protein sequence ID" value="REL34768.1"/>
    <property type="molecule type" value="Genomic_DNA"/>
</dbReference>
<reference evidence="5 6" key="1">
    <citation type="submission" date="2018-08" db="EMBL/GenBank/DDBJ databases">
        <title>Thalassotalea euphylliae genome.</title>
        <authorList>
            <person name="Summers S."/>
            <person name="Rice S.A."/>
            <person name="Freckelton M.L."/>
            <person name="Nedved B.T."/>
            <person name="Hadfield M.G."/>
        </authorList>
    </citation>
    <scope>NUCLEOTIDE SEQUENCE [LARGE SCALE GENOMIC DNA]</scope>
    <source>
        <strain evidence="5 6">H2</strain>
    </source>
</reference>
<dbReference type="Gene3D" id="3.40.50.410">
    <property type="entry name" value="von Willebrand factor, type A domain"/>
    <property type="match status" value="1"/>
</dbReference>
<evidence type="ECO:0000313" key="5">
    <source>
        <dbReference type="EMBL" id="REL34768.1"/>
    </source>
</evidence>
<protein>
    <submittedName>
        <fullName evidence="5">rRNA (Guanine-N1)-methyltransferase</fullName>
    </submittedName>
</protein>
<name>A0A3E0UCQ0_9GAMM</name>